<evidence type="ECO:0000256" key="2">
    <source>
        <dbReference type="ARBA" id="ARBA00022630"/>
    </source>
</evidence>
<evidence type="ECO:0000256" key="3">
    <source>
        <dbReference type="ARBA" id="ARBA00022827"/>
    </source>
</evidence>
<dbReference type="PRINTS" id="PR00411">
    <property type="entry name" value="PNDRDTASEI"/>
</dbReference>
<keyword evidence="4" id="KW-0560">Oxidoreductase</keyword>
<dbReference type="SUPFAM" id="SSF51905">
    <property type="entry name" value="FAD/NAD(P)-binding domain"/>
    <property type="match status" value="1"/>
</dbReference>
<keyword evidence="2" id="KW-0285">Flavoprotein</keyword>
<dbReference type="OrthoDB" id="9769238at2"/>
<dbReference type="EMBL" id="CP033970">
    <property type="protein sequence ID" value="AZG16429.1"/>
    <property type="molecule type" value="Genomic_DNA"/>
</dbReference>
<dbReference type="InterPro" id="IPR036291">
    <property type="entry name" value="NAD(P)-bd_dom_sf"/>
</dbReference>
<dbReference type="InterPro" id="IPR036188">
    <property type="entry name" value="FAD/NAD-bd_sf"/>
</dbReference>
<evidence type="ECO:0000256" key="4">
    <source>
        <dbReference type="ARBA" id="ARBA00023002"/>
    </source>
</evidence>
<dbReference type="Gene3D" id="3.50.50.60">
    <property type="entry name" value="FAD/NAD(P)-binding domain"/>
    <property type="match status" value="2"/>
</dbReference>
<dbReference type="Proteomes" id="UP000270411">
    <property type="component" value="Chromosome 2"/>
</dbReference>
<dbReference type="KEGG" id="cpau:EHF44_23875"/>
<accession>A0A3G8H867</accession>
<dbReference type="GO" id="GO:0016651">
    <property type="term" value="F:oxidoreductase activity, acting on NAD(P)H"/>
    <property type="evidence" value="ECO:0007669"/>
    <property type="project" value="TreeGrafter"/>
</dbReference>
<proteinExistence type="predicted"/>
<evidence type="ECO:0000313" key="6">
    <source>
        <dbReference type="EMBL" id="AZG16429.1"/>
    </source>
</evidence>
<dbReference type="PANTHER" id="PTHR43557:SF2">
    <property type="entry name" value="RIESKE DOMAIN-CONTAINING PROTEIN-RELATED"/>
    <property type="match status" value="1"/>
</dbReference>
<evidence type="ECO:0000313" key="7">
    <source>
        <dbReference type="Proteomes" id="UP000270411"/>
    </source>
</evidence>
<reference evidence="7" key="1">
    <citation type="submission" date="2018-11" db="EMBL/GenBank/DDBJ databases">
        <title>FDA dAtabase for Regulatory Grade micrObial Sequences (FDA-ARGOS): Supporting development and validation of Infectious Disease Dx tests.</title>
        <authorList>
            <person name="Goldberg B."/>
            <person name="Campos J."/>
            <person name="Tallon L."/>
            <person name="Sadzewicz L."/>
            <person name="Zhao X."/>
            <person name="Vavikolanu K."/>
            <person name="Mehta A."/>
            <person name="Aluvathingal J."/>
            <person name="Nadendla S."/>
            <person name="Geyer C."/>
            <person name="Nandy P."/>
            <person name="Yan Y."/>
            <person name="Sichtig H."/>
        </authorList>
    </citation>
    <scope>NUCLEOTIDE SEQUENCE [LARGE SCALE GENOMIC DNA]</scope>
    <source>
        <strain evidence="7">FDAARGOS_614</strain>
    </source>
</reference>
<feature type="domain" description="FAD/NAD(P)-binding" evidence="5">
    <location>
        <begin position="5"/>
        <end position="270"/>
    </location>
</feature>
<dbReference type="InterPro" id="IPR050446">
    <property type="entry name" value="FAD-oxidoreductase/Apoptosis"/>
</dbReference>
<dbReference type="InterPro" id="IPR023753">
    <property type="entry name" value="FAD/NAD-binding_dom"/>
</dbReference>
<keyword evidence="3" id="KW-0274">FAD</keyword>
<name>A0A3G8H867_9BURK</name>
<evidence type="ECO:0000256" key="1">
    <source>
        <dbReference type="ARBA" id="ARBA00001974"/>
    </source>
</evidence>
<comment type="cofactor">
    <cofactor evidence="1">
        <name>FAD</name>
        <dbReference type="ChEBI" id="CHEBI:57692"/>
    </cofactor>
</comment>
<protein>
    <submittedName>
        <fullName evidence="6">FAD-dependent oxidoreductase</fullName>
    </submittedName>
</protein>
<dbReference type="SUPFAM" id="SSF51735">
    <property type="entry name" value="NAD(P)-binding Rossmann-fold domains"/>
    <property type="match status" value="1"/>
</dbReference>
<dbReference type="PRINTS" id="PR00368">
    <property type="entry name" value="FADPNR"/>
</dbReference>
<sequence length="328" mass="34109">MSSDRIIVMGAGHSGCKAVQALRKHGWTGGITMVGKEGRVPYDRPPLSKAVLLGKKSHDACAFFPMDWYEQNGIDLQLGRTVQRIDPSARTVTLDGGETLGYQKLLIATGADLIALPIPGADLPGVEGLRTPEQAARIAASLQAGNRVVVIGAGFIGLEVAAAAVEKGCQVELLEAAPHALGRSLPAPVSDALIAFHRQKGVQIRFGARVAAIEGQARAETVVLADGTRIACDVIVYGIGVRPNTAVAEAAALTVDNGIVVDAQLQTSAPTSTPAATSRAISATCSTSRCAWKAGRARKSRPMPWRAAWSGSRCAMATCHGSGRTSST</sequence>
<dbReference type="PANTHER" id="PTHR43557">
    <property type="entry name" value="APOPTOSIS-INDUCING FACTOR 1"/>
    <property type="match status" value="1"/>
</dbReference>
<evidence type="ECO:0000259" key="5">
    <source>
        <dbReference type="Pfam" id="PF07992"/>
    </source>
</evidence>
<dbReference type="AlphaFoldDB" id="A0A3G8H867"/>
<gene>
    <name evidence="6" type="ORF">EHF44_23875</name>
</gene>
<dbReference type="GO" id="GO:0005737">
    <property type="term" value="C:cytoplasm"/>
    <property type="evidence" value="ECO:0007669"/>
    <property type="project" value="TreeGrafter"/>
</dbReference>
<organism evidence="6 7">
    <name type="scientific">Cupriavidus pauculus</name>
    <dbReference type="NCBI Taxonomy" id="82633"/>
    <lineage>
        <taxon>Bacteria</taxon>
        <taxon>Pseudomonadati</taxon>
        <taxon>Pseudomonadota</taxon>
        <taxon>Betaproteobacteria</taxon>
        <taxon>Burkholderiales</taxon>
        <taxon>Burkholderiaceae</taxon>
        <taxon>Cupriavidus</taxon>
    </lineage>
</organism>
<dbReference type="Pfam" id="PF07992">
    <property type="entry name" value="Pyr_redox_2"/>
    <property type="match status" value="1"/>
</dbReference>
<dbReference type="RefSeq" id="WP_124686159.1">
    <property type="nucleotide sequence ID" value="NZ_CP033970.1"/>
</dbReference>